<dbReference type="EMBL" id="CAEZXX010000026">
    <property type="protein sequence ID" value="CAB4700422.1"/>
    <property type="molecule type" value="Genomic_DNA"/>
</dbReference>
<feature type="region of interest" description="Disordered" evidence="1">
    <location>
        <begin position="1"/>
        <end position="26"/>
    </location>
</feature>
<gene>
    <name evidence="2" type="ORF">UFOPK2602_00563</name>
    <name evidence="3" type="ORF">UFOPK2806_00598</name>
    <name evidence="4" type="ORF">UFOPK3417_00236</name>
    <name evidence="5" type="ORF">UFOPK4306_00132</name>
</gene>
<evidence type="ECO:0000313" key="4">
    <source>
        <dbReference type="EMBL" id="CAB4861273.1"/>
    </source>
</evidence>
<accession>A0A6J6PPI2</accession>
<evidence type="ECO:0000313" key="3">
    <source>
        <dbReference type="EMBL" id="CAB4744202.1"/>
    </source>
</evidence>
<sequence>MSQRHRSESAAALPKQELRAHAHAERHRIHTELHLLSNAVGTSVEVDDADEPGVEWKPVHHHDADRARAKLDGAAKTRHWKRKAWKRRTLQRRAKAMAFRLAGS</sequence>
<evidence type="ECO:0000313" key="5">
    <source>
        <dbReference type="EMBL" id="CAB5052176.1"/>
    </source>
</evidence>
<proteinExistence type="predicted"/>
<dbReference type="EMBL" id="CAEZYY010000005">
    <property type="protein sequence ID" value="CAB4744202.1"/>
    <property type="molecule type" value="Genomic_DNA"/>
</dbReference>
<dbReference type="EMBL" id="CAFBQP010000003">
    <property type="protein sequence ID" value="CAB5052176.1"/>
    <property type="molecule type" value="Genomic_DNA"/>
</dbReference>
<organism evidence="2">
    <name type="scientific">freshwater metagenome</name>
    <dbReference type="NCBI Taxonomy" id="449393"/>
    <lineage>
        <taxon>unclassified sequences</taxon>
        <taxon>metagenomes</taxon>
        <taxon>ecological metagenomes</taxon>
    </lineage>
</organism>
<name>A0A6J6PPI2_9ZZZZ</name>
<dbReference type="EMBL" id="CAFBLR010000011">
    <property type="protein sequence ID" value="CAB4861273.1"/>
    <property type="molecule type" value="Genomic_DNA"/>
</dbReference>
<evidence type="ECO:0000256" key="1">
    <source>
        <dbReference type="SAM" id="MobiDB-lite"/>
    </source>
</evidence>
<dbReference type="AlphaFoldDB" id="A0A6J6PPI2"/>
<evidence type="ECO:0000313" key="2">
    <source>
        <dbReference type="EMBL" id="CAB4700422.1"/>
    </source>
</evidence>
<protein>
    <submittedName>
        <fullName evidence="2">Unannotated protein</fullName>
    </submittedName>
</protein>
<reference evidence="2" key="1">
    <citation type="submission" date="2020-05" db="EMBL/GenBank/DDBJ databases">
        <authorList>
            <person name="Chiriac C."/>
            <person name="Salcher M."/>
            <person name="Ghai R."/>
            <person name="Kavagutti S V."/>
        </authorList>
    </citation>
    <scope>NUCLEOTIDE SEQUENCE</scope>
</reference>